<dbReference type="EMBL" id="BLAE01000007">
    <property type="protein sequence ID" value="GES07672.1"/>
    <property type="molecule type" value="Genomic_DNA"/>
</dbReference>
<name>A0A5M3WHR4_9ACTN</name>
<reference evidence="1 2" key="1">
    <citation type="submission" date="2019-10" db="EMBL/GenBank/DDBJ databases">
        <title>Whole genome shotgun sequence of Acrocarpospora macrocephala NBRC 16266.</title>
        <authorList>
            <person name="Ichikawa N."/>
            <person name="Kimura A."/>
            <person name="Kitahashi Y."/>
            <person name="Komaki H."/>
            <person name="Oguchi A."/>
        </authorList>
    </citation>
    <scope>NUCLEOTIDE SEQUENCE [LARGE SCALE GENOMIC DNA]</scope>
    <source>
        <strain evidence="1 2">NBRC 16266</strain>
    </source>
</reference>
<keyword evidence="2" id="KW-1185">Reference proteome</keyword>
<protein>
    <recommendedName>
        <fullName evidence="3">CopG family transcriptional regulator</fullName>
    </recommendedName>
</protein>
<dbReference type="Proteomes" id="UP000331127">
    <property type="component" value="Unassembled WGS sequence"/>
</dbReference>
<gene>
    <name evidence="1" type="ORF">Amac_012670</name>
</gene>
<sequence>MSDGRKARISVTVDPDLNEYAERMVEGGIAPSVSAVVNTAMRELRARDLRAAAAWAAKLEEAQQPDIAARVDRLQAKVDQQLQAHGFSAPGAA</sequence>
<accession>A0A5M3WHR4</accession>
<dbReference type="AlphaFoldDB" id="A0A5M3WHR4"/>
<evidence type="ECO:0000313" key="2">
    <source>
        <dbReference type="Proteomes" id="UP000331127"/>
    </source>
</evidence>
<evidence type="ECO:0000313" key="1">
    <source>
        <dbReference type="EMBL" id="GES07672.1"/>
    </source>
</evidence>
<proteinExistence type="predicted"/>
<dbReference type="RefSeq" id="WP_155353360.1">
    <property type="nucleotide sequence ID" value="NZ_BAAAHL010000041.1"/>
</dbReference>
<organism evidence="1 2">
    <name type="scientific">Acrocarpospora macrocephala</name>
    <dbReference type="NCBI Taxonomy" id="150177"/>
    <lineage>
        <taxon>Bacteria</taxon>
        <taxon>Bacillati</taxon>
        <taxon>Actinomycetota</taxon>
        <taxon>Actinomycetes</taxon>
        <taxon>Streptosporangiales</taxon>
        <taxon>Streptosporangiaceae</taxon>
        <taxon>Acrocarpospora</taxon>
    </lineage>
</organism>
<comment type="caution">
    <text evidence="1">The sequence shown here is derived from an EMBL/GenBank/DDBJ whole genome shotgun (WGS) entry which is preliminary data.</text>
</comment>
<dbReference type="OrthoDB" id="3543931at2"/>
<evidence type="ECO:0008006" key="3">
    <source>
        <dbReference type="Google" id="ProtNLM"/>
    </source>
</evidence>